<dbReference type="Pfam" id="PF13692">
    <property type="entry name" value="Glyco_trans_1_4"/>
    <property type="match status" value="1"/>
</dbReference>
<dbReference type="PANTHER" id="PTHR12526">
    <property type="entry name" value="GLYCOSYLTRANSFERASE"/>
    <property type="match status" value="1"/>
</dbReference>
<keyword evidence="2" id="KW-0808">Transferase</keyword>
<dbReference type="AlphaFoldDB" id="A0AAD3DIT0"/>
<feature type="region of interest" description="Disordered" evidence="3">
    <location>
        <begin position="203"/>
        <end position="225"/>
    </location>
</feature>
<dbReference type="Gene3D" id="3.40.50.2000">
    <property type="entry name" value="Glycogen Phosphorylase B"/>
    <property type="match status" value="2"/>
</dbReference>
<keyword evidence="5" id="KW-1185">Reference proteome</keyword>
<protein>
    <recommendedName>
        <fullName evidence="6">Glycosyltransferase</fullName>
    </recommendedName>
</protein>
<dbReference type="SUPFAM" id="SSF53756">
    <property type="entry name" value="UDP-Glycosyltransferase/glycogen phosphorylase"/>
    <property type="match status" value="2"/>
</dbReference>
<dbReference type="Proteomes" id="UP001054857">
    <property type="component" value="Unassembled WGS sequence"/>
</dbReference>
<feature type="non-terminal residue" evidence="4">
    <location>
        <position position="1"/>
    </location>
</feature>
<evidence type="ECO:0000256" key="3">
    <source>
        <dbReference type="SAM" id="MobiDB-lite"/>
    </source>
</evidence>
<sequence length="517" mass="54678">MIEGELLAPHVQALRILFLTLEFRAGTFSGNGVYATAQVRALTAAGHKLFVVSAQPVHAAKPTEDYGVLKIVEVPVSSWHRLDAGAPWREFAAGVLDGAVSEAVRAFAPQVVLAVDWSALQAVRNLLPYCGGAPYVYLNYRVFTRTAVGEDLELIRSMEAAAMSESILTVALSRSDAHYLATQVAGRGRGNYRAEGAGRASSIAAQNGAQGNEEERQQQCADGEGASGVGLAGDAGLLMPLPKVLLPALREDVRQLQPPADLARLATILLDNKSVNQEEAQQQNQQQVSQEGSCDAAEAEVEAQAAAFVASRPYLSCVVRLSPEKEPERFVAAVEALAGQGLLERFGLTPLLLGVANDEYAQALKARLRAAAPTSVILERFVGPAELAQLYRQTRLNFHPSTYDAYGMTIVEAASQGAPSVVHDGDGAVGATDLLRGGDGEVFLVDLEAPAEQVAAAVGSILAAPVRLAGTAVRALRKARSWDEAANAAELVRMVQEAMGGGAVTEVLVRVWREGNA</sequence>
<evidence type="ECO:0000256" key="2">
    <source>
        <dbReference type="ARBA" id="ARBA00022679"/>
    </source>
</evidence>
<comment type="caution">
    <text evidence="4">The sequence shown here is derived from an EMBL/GenBank/DDBJ whole genome shotgun (WGS) entry which is preliminary data.</text>
</comment>
<proteinExistence type="predicted"/>
<evidence type="ECO:0000313" key="5">
    <source>
        <dbReference type="Proteomes" id="UP001054857"/>
    </source>
</evidence>
<dbReference type="PANTHER" id="PTHR12526:SF510">
    <property type="entry name" value="D-INOSITOL 3-PHOSPHATE GLYCOSYLTRANSFERASE"/>
    <property type="match status" value="1"/>
</dbReference>
<name>A0AAD3DIT0_9CHLO</name>
<dbReference type="GO" id="GO:0016757">
    <property type="term" value="F:glycosyltransferase activity"/>
    <property type="evidence" value="ECO:0007669"/>
    <property type="project" value="UniProtKB-KW"/>
</dbReference>
<accession>A0AAD3DIT0</accession>
<dbReference type="EMBL" id="BMAR01000001">
    <property type="protein sequence ID" value="GFR41507.1"/>
    <property type="molecule type" value="Genomic_DNA"/>
</dbReference>
<gene>
    <name evidence="4" type="ORF">Agub_g2201</name>
</gene>
<organism evidence="4 5">
    <name type="scientific">Astrephomene gubernaculifera</name>
    <dbReference type="NCBI Taxonomy" id="47775"/>
    <lineage>
        <taxon>Eukaryota</taxon>
        <taxon>Viridiplantae</taxon>
        <taxon>Chlorophyta</taxon>
        <taxon>core chlorophytes</taxon>
        <taxon>Chlorophyceae</taxon>
        <taxon>CS clade</taxon>
        <taxon>Chlamydomonadales</taxon>
        <taxon>Astrephomenaceae</taxon>
        <taxon>Astrephomene</taxon>
    </lineage>
</organism>
<evidence type="ECO:0008006" key="6">
    <source>
        <dbReference type="Google" id="ProtNLM"/>
    </source>
</evidence>
<reference evidence="4 5" key="1">
    <citation type="journal article" date="2021" name="Sci. Rep.">
        <title>Genome sequencing of the multicellular alga Astrephomene provides insights into convergent evolution of germ-soma differentiation.</title>
        <authorList>
            <person name="Yamashita S."/>
            <person name="Yamamoto K."/>
            <person name="Matsuzaki R."/>
            <person name="Suzuki S."/>
            <person name="Yamaguchi H."/>
            <person name="Hirooka S."/>
            <person name="Minakuchi Y."/>
            <person name="Miyagishima S."/>
            <person name="Kawachi M."/>
            <person name="Toyoda A."/>
            <person name="Nozaki H."/>
        </authorList>
    </citation>
    <scope>NUCLEOTIDE SEQUENCE [LARGE SCALE GENOMIC DNA]</scope>
    <source>
        <strain evidence="4 5">NIES-4017</strain>
    </source>
</reference>
<keyword evidence="1" id="KW-0328">Glycosyltransferase</keyword>
<evidence type="ECO:0000313" key="4">
    <source>
        <dbReference type="EMBL" id="GFR41507.1"/>
    </source>
</evidence>
<evidence type="ECO:0000256" key="1">
    <source>
        <dbReference type="ARBA" id="ARBA00022676"/>
    </source>
</evidence>